<evidence type="ECO:0000259" key="15">
    <source>
        <dbReference type="Pfam" id="PF02749"/>
    </source>
</evidence>
<dbReference type="PANTHER" id="PTHR32179:SF3">
    <property type="entry name" value="NICOTINATE-NUCLEOTIDE PYROPHOSPHORYLASE [CARBOXYLATING]"/>
    <property type="match status" value="1"/>
</dbReference>
<dbReference type="GO" id="GO:0009435">
    <property type="term" value="P:NAD+ biosynthetic process"/>
    <property type="evidence" value="ECO:0007669"/>
    <property type="project" value="UniProtKB-UniPathway"/>
</dbReference>
<dbReference type="InterPro" id="IPR004393">
    <property type="entry name" value="NadC"/>
</dbReference>
<reference evidence="16 17" key="1">
    <citation type="submission" date="2019-07" db="EMBL/GenBank/DDBJ databases">
        <title>Whole genome shotgun sequence of Actinotalea fermentans NBRC 105374.</title>
        <authorList>
            <person name="Hosoyama A."/>
            <person name="Uohara A."/>
            <person name="Ohji S."/>
            <person name="Ichikawa N."/>
        </authorList>
    </citation>
    <scope>NUCLEOTIDE SEQUENCE [LARGE SCALE GENOMIC DNA]</scope>
    <source>
        <strain evidence="16 17">NBRC 105374</strain>
    </source>
</reference>
<comment type="subunit">
    <text evidence="4">Hexamer formed by 3 homodimers.</text>
</comment>
<dbReference type="GO" id="GO:0034213">
    <property type="term" value="P:quinolinate catabolic process"/>
    <property type="evidence" value="ECO:0007669"/>
    <property type="project" value="TreeGrafter"/>
</dbReference>
<dbReference type="InterPro" id="IPR027277">
    <property type="entry name" value="NadC/ModD"/>
</dbReference>
<evidence type="ECO:0000256" key="6">
    <source>
        <dbReference type="ARBA" id="ARBA00020990"/>
    </source>
</evidence>
<dbReference type="PANTHER" id="PTHR32179">
    <property type="entry name" value="NICOTINATE-NUCLEOTIDE PYROPHOSPHORYLASE [CARBOXYLATING]"/>
    <property type="match status" value="1"/>
</dbReference>
<evidence type="ECO:0000256" key="3">
    <source>
        <dbReference type="ARBA" id="ARBA00009400"/>
    </source>
</evidence>
<comment type="catalytic activity">
    <reaction evidence="11">
        <text>nicotinate beta-D-ribonucleotide + CO2 + diphosphate = quinolinate + 5-phospho-alpha-D-ribose 1-diphosphate + 2 H(+)</text>
        <dbReference type="Rhea" id="RHEA:12733"/>
        <dbReference type="ChEBI" id="CHEBI:15378"/>
        <dbReference type="ChEBI" id="CHEBI:16526"/>
        <dbReference type="ChEBI" id="CHEBI:29959"/>
        <dbReference type="ChEBI" id="CHEBI:33019"/>
        <dbReference type="ChEBI" id="CHEBI:57502"/>
        <dbReference type="ChEBI" id="CHEBI:58017"/>
        <dbReference type="EC" id="2.4.2.19"/>
    </reaction>
</comment>
<evidence type="ECO:0000256" key="8">
    <source>
        <dbReference type="ARBA" id="ARBA00022676"/>
    </source>
</evidence>
<evidence type="ECO:0000256" key="11">
    <source>
        <dbReference type="ARBA" id="ARBA00047445"/>
    </source>
</evidence>
<dbReference type="UniPathway" id="UPA00253">
    <property type="reaction ID" value="UER00331"/>
</dbReference>
<name>A0A511YXR7_9CELL</name>
<evidence type="ECO:0000259" key="14">
    <source>
        <dbReference type="Pfam" id="PF01729"/>
    </source>
</evidence>
<comment type="function">
    <text evidence="1">Involved in the catabolism of quinolinic acid (QA).</text>
</comment>
<accession>A0A511YXR7</accession>
<keyword evidence="17" id="KW-1185">Reference proteome</keyword>
<dbReference type="Pfam" id="PF02749">
    <property type="entry name" value="QRPTase_N"/>
    <property type="match status" value="1"/>
</dbReference>
<dbReference type="InterPro" id="IPR037128">
    <property type="entry name" value="Quinolinate_PRibosylTase_N_sf"/>
</dbReference>
<organism evidence="16 17">
    <name type="scientific">Actinotalea fermentans</name>
    <dbReference type="NCBI Taxonomy" id="43671"/>
    <lineage>
        <taxon>Bacteria</taxon>
        <taxon>Bacillati</taxon>
        <taxon>Actinomycetota</taxon>
        <taxon>Actinomycetes</taxon>
        <taxon>Micrococcales</taxon>
        <taxon>Cellulomonadaceae</taxon>
        <taxon>Actinotalea</taxon>
    </lineage>
</organism>
<dbReference type="InterPro" id="IPR013785">
    <property type="entry name" value="Aldolase_TIM"/>
</dbReference>
<evidence type="ECO:0000256" key="2">
    <source>
        <dbReference type="ARBA" id="ARBA00004893"/>
    </source>
</evidence>
<comment type="similarity">
    <text evidence="3 13">Belongs to the NadC/ModD family.</text>
</comment>
<dbReference type="AlphaFoldDB" id="A0A511YXR7"/>
<dbReference type="Pfam" id="PF01729">
    <property type="entry name" value="QRPTase_C"/>
    <property type="match status" value="1"/>
</dbReference>
<dbReference type="CDD" id="cd01572">
    <property type="entry name" value="QPRTase"/>
    <property type="match status" value="1"/>
</dbReference>
<dbReference type="EMBL" id="BJYK01000004">
    <property type="protein sequence ID" value="GEN80005.1"/>
    <property type="molecule type" value="Genomic_DNA"/>
</dbReference>
<gene>
    <name evidence="16" type="ORF">AFE02nite_17390</name>
</gene>
<dbReference type="GO" id="GO:0004514">
    <property type="term" value="F:nicotinate-nucleotide diphosphorylase (carboxylating) activity"/>
    <property type="evidence" value="ECO:0007669"/>
    <property type="project" value="UniProtKB-EC"/>
</dbReference>
<evidence type="ECO:0000256" key="5">
    <source>
        <dbReference type="ARBA" id="ARBA00011944"/>
    </source>
</evidence>
<dbReference type="NCBIfam" id="TIGR00078">
    <property type="entry name" value="nadC"/>
    <property type="match status" value="1"/>
</dbReference>
<proteinExistence type="inferred from homology"/>
<evidence type="ECO:0000313" key="16">
    <source>
        <dbReference type="EMBL" id="GEN80005.1"/>
    </source>
</evidence>
<dbReference type="GO" id="GO:0005737">
    <property type="term" value="C:cytoplasm"/>
    <property type="evidence" value="ECO:0007669"/>
    <property type="project" value="TreeGrafter"/>
</dbReference>
<feature type="domain" description="Quinolinate phosphoribosyl transferase N-terminal" evidence="15">
    <location>
        <begin position="27"/>
        <end position="117"/>
    </location>
</feature>
<evidence type="ECO:0000256" key="13">
    <source>
        <dbReference type="PIRNR" id="PIRNR006250"/>
    </source>
</evidence>
<dbReference type="EC" id="2.4.2.19" evidence="5"/>
<evidence type="ECO:0000256" key="7">
    <source>
        <dbReference type="ARBA" id="ARBA00022642"/>
    </source>
</evidence>
<dbReference type="RefSeq" id="WP_034246106.1">
    <property type="nucleotide sequence ID" value="NZ_BJYK01000004.1"/>
</dbReference>
<dbReference type="InterPro" id="IPR002638">
    <property type="entry name" value="Quinolinate_PRibosylTrfase_C"/>
</dbReference>
<protein>
    <recommendedName>
        <fullName evidence="6">Nicotinate-nucleotide pyrophosphorylase [carboxylating]</fullName>
        <ecNumber evidence="5">2.4.2.19</ecNumber>
    </recommendedName>
    <alternativeName>
        <fullName evidence="12">Probable nicotinate-nucleotide pyrophosphorylase [carboxylating]</fullName>
    </alternativeName>
    <alternativeName>
        <fullName evidence="10">Quinolinate phosphoribosyltransferase [decarboxylating]</fullName>
    </alternativeName>
</protein>
<dbReference type="SUPFAM" id="SSF54675">
    <property type="entry name" value="Nicotinate/Quinolinate PRTase N-terminal domain-like"/>
    <property type="match status" value="1"/>
</dbReference>
<dbReference type="Proteomes" id="UP000321484">
    <property type="component" value="Unassembled WGS sequence"/>
</dbReference>
<evidence type="ECO:0000313" key="17">
    <source>
        <dbReference type="Proteomes" id="UP000321484"/>
    </source>
</evidence>
<dbReference type="InterPro" id="IPR036068">
    <property type="entry name" value="Nicotinate_pribotase-like_C"/>
</dbReference>
<evidence type="ECO:0000256" key="4">
    <source>
        <dbReference type="ARBA" id="ARBA00011218"/>
    </source>
</evidence>
<dbReference type="FunFam" id="3.90.1170.20:FF:000001">
    <property type="entry name" value="Nicotinate-nucleotide diphosphorylase (Carboxylating)"/>
    <property type="match status" value="1"/>
</dbReference>
<keyword evidence="7" id="KW-0662">Pyridine nucleotide biosynthesis</keyword>
<dbReference type="PIRSF" id="PIRSF006250">
    <property type="entry name" value="NadC_ModD"/>
    <property type="match status" value="1"/>
</dbReference>
<dbReference type="SUPFAM" id="SSF51690">
    <property type="entry name" value="Nicotinate/Quinolinate PRTase C-terminal domain-like"/>
    <property type="match status" value="1"/>
</dbReference>
<comment type="caution">
    <text evidence="16">The sequence shown here is derived from an EMBL/GenBank/DDBJ whole genome shotgun (WGS) entry which is preliminary data.</text>
</comment>
<keyword evidence="8 13" id="KW-0328">Glycosyltransferase</keyword>
<dbReference type="Gene3D" id="3.90.1170.20">
    <property type="entry name" value="Quinolinate phosphoribosyl transferase, N-terminal domain"/>
    <property type="match status" value="1"/>
</dbReference>
<comment type="pathway">
    <text evidence="2">Cofactor biosynthesis; NAD(+) biosynthesis; nicotinate D-ribonucleotide from quinolinate: step 1/1.</text>
</comment>
<evidence type="ECO:0000256" key="9">
    <source>
        <dbReference type="ARBA" id="ARBA00022679"/>
    </source>
</evidence>
<feature type="domain" description="Quinolinate phosphoribosyl transferase C-terminal" evidence="14">
    <location>
        <begin position="119"/>
        <end position="289"/>
    </location>
</feature>
<dbReference type="Gene3D" id="3.20.20.70">
    <property type="entry name" value="Aldolase class I"/>
    <property type="match status" value="1"/>
</dbReference>
<evidence type="ECO:0000256" key="1">
    <source>
        <dbReference type="ARBA" id="ARBA00003237"/>
    </source>
</evidence>
<sequence>MDLDPGWLRATVAGALDEDLGGDPGRDVTTEATVPSSLTGTARLVARADGVVAGLVVVAPVLDEVSRRTGLPTVRVELTVPEGARVGAGDVLAVLHGPVRTLLTAERTLLNLVSHASGVATHTRRWADALAGTGAMVLDTRKTTPGLRALDKYAVRCGGGTNKRMGLYDVAMVKDNHVVAAGGVAEAIAAVRQAFPDVVVQVEADTLEQVMTALDAGARFLLLDNMPPAVLAEVVAAVRAREPQTGRVELEATGGLTLASAHEVAATGVDYLSVGALTHSSPQLDVALDLDGPATTIPR</sequence>
<keyword evidence="9 13" id="KW-0808">Transferase</keyword>
<dbReference type="FunFam" id="3.20.20.70:FF:000030">
    <property type="entry name" value="Nicotinate-nucleotide pyrophosphorylase, carboxylating"/>
    <property type="match status" value="1"/>
</dbReference>
<evidence type="ECO:0000256" key="12">
    <source>
        <dbReference type="ARBA" id="ARBA00069173"/>
    </source>
</evidence>
<dbReference type="OrthoDB" id="9782546at2"/>
<evidence type="ECO:0000256" key="10">
    <source>
        <dbReference type="ARBA" id="ARBA00033102"/>
    </source>
</evidence>
<dbReference type="InterPro" id="IPR022412">
    <property type="entry name" value="Quinolinate_PRibosylTrfase_N"/>
</dbReference>